<protein>
    <submittedName>
        <fullName evidence="1">Uncharacterized protein</fullName>
    </submittedName>
</protein>
<dbReference type="AlphaFoldDB" id="T1IZM2"/>
<keyword evidence="2" id="KW-1185">Reference proteome</keyword>
<accession>T1IZM2</accession>
<reference evidence="2" key="1">
    <citation type="submission" date="2011-05" db="EMBL/GenBank/DDBJ databases">
        <authorList>
            <person name="Richards S.R."/>
            <person name="Qu J."/>
            <person name="Jiang H."/>
            <person name="Jhangiani S.N."/>
            <person name="Agravi P."/>
            <person name="Goodspeed R."/>
            <person name="Gross S."/>
            <person name="Mandapat C."/>
            <person name="Jackson L."/>
            <person name="Mathew T."/>
            <person name="Pu L."/>
            <person name="Thornton R."/>
            <person name="Saada N."/>
            <person name="Wilczek-Boney K.B."/>
            <person name="Lee S."/>
            <person name="Kovar C."/>
            <person name="Wu Y."/>
            <person name="Scherer S.E."/>
            <person name="Worley K.C."/>
            <person name="Muzny D.M."/>
            <person name="Gibbs R."/>
        </authorList>
    </citation>
    <scope>NUCLEOTIDE SEQUENCE</scope>
    <source>
        <strain evidence="2">Brora</strain>
    </source>
</reference>
<evidence type="ECO:0000313" key="1">
    <source>
        <dbReference type="EnsemblMetazoa" id="SMAR006701-PA"/>
    </source>
</evidence>
<dbReference type="HOGENOM" id="CLU_2149001_0_0_1"/>
<sequence>MTYLQLMTLNELILDTFPTKIWFRSILSGNDDVMLVNMEIISSKMMLFLICLRFADEWRRFSEAAFVITAETIGYFIGLKIYFKLVLEQQQDNQIFIDMTYEYGAGGHTINS</sequence>
<name>T1IZM2_STRMM</name>
<evidence type="ECO:0000313" key="2">
    <source>
        <dbReference type="Proteomes" id="UP000014500"/>
    </source>
</evidence>
<dbReference type="Proteomes" id="UP000014500">
    <property type="component" value="Unassembled WGS sequence"/>
</dbReference>
<reference evidence="1" key="2">
    <citation type="submission" date="2015-02" db="UniProtKB">
        <authorList>
            <consortium name="EnsemblMetazoa"/>
        </authorList>
    </citation>
    <scope>IDENTIFICATION</scope>
</reference>
<organism evidence="1 2">
    <name type="scientific">Strigamia maritima</name>
    <name type="common">European centipede</name>
    <name type="synonym">Geophilus maritimus</name>
    <dbReference type="NCBI Taxonomy" id="126957"/>
    <lineage>
        <taxon>Eukaryota</taxon>
        <taxon>Metazoa</taxon>
        <taxon>Ecdysozoa</taxon>
        <taxon>Arthropoda</taxon>
        <taxon>Myriapoda</taxon>
        <taxon>Chilopoda</taxon>
        <taxon>Pleurostigmophora</taxon>
        <taxon>Geophilomorpha</taxon>
        <taxon>Linotaeniidae</taxon>
        <taxon>Strigamia</taxon>
    </lineage>
</organism>
<dbReference type="EnsemblMetazoa" id="SMAR006701-RA">
    <property type="protein sequence ID" value="SMAR006701-PA"/>
    <property type="gene ID" value="SMAR006701"/>
</dbReference>
<dbReference type="EMBL" id="JH431720">
    <property type="status" value="NOT_ANNOTATED_CDS"/>
    <property type="molecule type" value="Genomic_DNA"/>
</dbReference>
<proteinExistence type="predicted"/>